<reference evidence="1 2" key="1">
    <citation type="submission" date="2019-08" db="EMBL/GenBank/DDBJ databases">
        <authorList>
            <person name="Alioto T."/>
            <person name="Alioto T."/>
            <person name="Gomez Garrido J."/>
        </authorList>
    </citation>
    <scope>NUCLEOTIDE SEQUENCE [LARGE SCALE GENOMIC DNA]</scope>
</reference>
<dbReference type="Proteomes" id="UP000325440">
    <property type="component" value="Unassembled WGS sequence"/>
</dbReference>
<protein>
    <submittedName>
        <fullName evidence="1">Uncharacterized protein</fullName>
    </submittedName>
</protein>
<proteinExistence type="predicted"/>
<gene>
    <name evidence="1" type="ORF">CINCED_3A022013</name>
</gene>
<evidence type="ECO:0000313" key="2">
    <source>
        <dbReference type="Proteomes" id="UP000325440"/>
    </source>
</evidence>
<name>A0A5E4N135_9HEMI</name>
<sequence length="83" mass="9803">MSDELNYDHVIRKCFIPKELKLDEIKQQIEVAWESCVSSNIFINKEEVFLHSCFVEKVRCLVPKKKKAQDVEMVNFLEDVTKV</sequence>
<accession>A0A5E4N135</accession>
<dbReference type="AlphaFoldDB" id="A0A5E4N135"/>
<evidence type="ECO:0000313" key="1">
    <source>
        <dbReference type="EMBL" id="VVC38383.1"/>
    </source>
</evidence>
<keyword evidence="2" id="KW-1185">Reference proteome</keyword>
<organism evidence="1 2">
    <name type="scientific">Cinara cedri</name>
    <dbReference type="NCBI Taxonomy" id="506608"/>
    <lineage>
        <taxon>Eukaryota</taxon>
        <taxon>Metazoa</taxon>
        <taxon>Ecdysozoa</taxon>
        <taxon>Arthropoda</taxon>
        <taxon>Hexapoda</taxon>
        <taxon>Insecta</taxon>
        <taxon>Pterygota</taxon>
        <taxon>Neoptera</taxon>
        <taxon>Paraneoptera</taxon>
        <taxon>Hemiptera</taxon>
        <taxon>Sternorrhyncha</taxon>
        <taxon>Aphidomorpha</taxon>
        <taxon>Aphidoidea</taxon>
        <taxon>Aphididae</taxon>
        <taxon>Lachninae</taxon>
        <taxon>Cinara</taxon>
    </lineage>
</organism>
<dbReference type="EMBL" id="CABPRJ010001471">
    <property type="protein sequence ID" value="VVC38383.1"/>
    <property type="molecule type" value="Genomic_DNA"/>
</dbReference>